<feature type="transmembrane region" description="Helical" evidence="7">
    <location>
        <begin position="445"/>
        <end position="465"/>
    </location>
</feature>
<comment type="subcellular location">
    <subcellularLocation>
        <location evidence="1">Cell membrane</location>
        <topology evidence="1">Multi-pass membrane protein</topology>
    </subcellularLocation>
</comment>
<feature type="transmembrane region" description="Helical" evidence="7">
    <location>
        <begin position="413"/>
        <end position="433"/>
    </location>
</feature>
<keyword evidence="5 7" id="KW-0472">Membrane</keyword>
<dbReference type="InterPro" id="IPR013604">
    <property type="entry name" value="7TM_chemorcpt"/>
</dbReference>
<keyword evidence="6" id="KW-0675">Receptor</keyword>
<dbReference type="Proteomes" id="UP000887458">
    <property type="component" value="Unassembled WGS sequence"/>
</dbReference>
<evidence type="ECO:0000256" key="6">
    <source>
        <dbReference type="ARBA" id="ARBA00023170"/>
    </source>
</evidence>
<feature type="transmembrane region" description="Helical" evidence="7">
    <location>
        <begin position="221"/>
        <end position="241"/>
    </location>
</feature>
<feature type="transmembrane region" description="Helical" evidence="7">
    <location>
        <begin position="168"/>
        <end position="190"/>
    </location>
</feature>
<dbReference type="PANTHER" id="PTHR21421">
    <property type="entry name" value="GUSTATORY RECEPTOR"/>
    <property type="match status" value="1"/>
</dbReference>
<evidence type="ECO:0008006" key="10">
    <source>
        <dbReference type="Google" id="ProtNLM"/>
    </source>
</evidence>
<reference evidence="8 9" key="2">
    <citation type="journal article" date="2022" name="Mol. Biol. Evol.">
        <title>Comparative Genomics Reveals Insights into the Divergent Evolution of Astigmatic Mites and Household Pest Adaptations.</title>
        <authorList>
            <person name="Xiong Q."/>
            <person name="Wan A.T."/>
            <person name="Liu X."/>
            <person name="Fung C.S."/>
            <person name="Xiao X."/>
            <person name="Malainual N."/>
            <person name="Hou J."/>
            <person name="Wang L."/>
            <person name="Wang M."/>
            <person name="Yang K.Y."/>
            <person name="Cui Y."/>
            <person name="Leung E.L."/>
            <person name="Nong W."/>
            <person name="Shin S.K."/>
            <person name="Au S.W."/>
            <person name="Jeong K.Y."/>
            <person name="Chew F.T."/>
            <person name="Hui J.H."/>
            <person name="Leung T.F."/>
            <person name="Tungtrongchitr A."/>
            <person name="Zhong N."/>
            <person name="Liu Z."/>
            <person name="Tsui S.K."/>
        </authorList>
    </citation>
    <scope>NUCLEOTIDE SEQUENCE [LARGE SCALE GENOMIC DNA]</scope>
    <source>
        <strain evidence="8">Derp</strain>
    </source>
</reference>
<evidence type="ECO:0000256" key="1">
    <source>
        <dbReference type="ARBA" id="ARBA00004651"/>
    </source>
</evidence>
<feature type="transmembrane region" description="Helical" evidence="7">
    <location>
        <begin position="517"/>
        <end position="539"/>
    </location>
</feature>
<sequence>PKFHLARKNNSQNSRWSSSLIIKVNDFDRKTRMSKSQQHNRIFPNQNIRNNGIVIGDHNHPYRTWYHNTIDPSKLRHDRMATTTAIKESPMQRLRNFNSIFRGSQSTMDFKYFHDYLWQFESMARLIGCNLFEREFIPKDGGPLKTIEDCVDRINIRVINDSKRFTIIFWRLFLIIMVIKQIICIGWIVYRGNQLDDQNDQLISIYISDLIILFGPHLDRLALHLFVFCWNANATFCYFWITRKRNHMRKWLINFDCLYTETSYYVNKNIEPEFRRRMISALWWACLFIKTSVIGIIITIIVLMLFSFQMDLSKQLFNDEKYGQIAMIMNIFWFTVAIIQNWLTMIINWTALGHHYLICHAIHIRYDEIKRDLEYAVLSDRASHTKPEQLSGLIIKHYNIGEMVKHANKHLKYYLFVFYIIFAPHICFVFYQILFSSQYTTEGRLLLAATMIFGDLFQVYCVSVLSAQITTKAHEPYYAMHGVNKFDNLPESVQLQSTLFMQRISNTTTGLTIMDSFVLTGGLISSMLTAIITYFSVILEGS</sequence>
<keyword evidence="4 7" id="KW-1133">Transmembrane helix</keyword>
<dbReference type="PANTHER" id="PTHR21421:SF29">
    <property type="entry name" value="GUSTATORY RECEPTOR 5A FOR TREHALOSE-RELATED"/>
    <property type="match status" value="1"/>
</dbReference>
<name>A0ABQ8JIS0_DERPT</name>
<dbReference type="Pfam" id="PF08395">
    <property type="entry name" value="7tm_7"/>
    <property type="match status" value="1"/>
</dbReference>
<keyword evidence="3 7" id="KW-0812">Transmembrane</keyword>
<feature type="transmembrane region" description="Helical" evidence="7">
    <location>
        <begin position="282"/>
        <end position="310"/>
    </location>
</feature>
<evidence type="ECO:0000256" key="5">
    <source>
        <dbReference type="ARBA" id="ARBA00023136"/>
    </source>
</evidence>
<keyword evidence="9" id="KW-1185">Reference proteome</keyword>
<evidence type="ECO:0000313" key="8">
    <source>
        <dbReference type="EMBL" id="KAH9422509.1"/>
    </source>
</evidence>
<evidence type="ECO:0000256" key="7">
    <source>
        <dbReference type="SAM" id="Phobius"/>
    </source>
</evidence>
<organism evidence="8 9">
    <name type="scientific">Dermatophagoides pteronyssinus</name>
    <name type="common">European house dust mite</name>
    <dbReference type="NCBI Taxonomy" id="6956"/>
    <lineage>
        <taxon>Eukaryota</taxon>
        <taxon>Metazoa</taxon>
        <taxon>Ecdysozoa</taxon>
        <taxon>Arthropoda</taxon>
        <taxon>Chelicerata</taxon>
        <taxon>Arachnida</taxon>
        <taxon>Acari</taxon>
        <taxon>Acariformes</taxon>
        <taxon>Sarcoptiformes</taxon>
        <taxon>Astigmata</taxon>
        <taxon>Psoroptidia</taxon>
        <taxon>Analgoidea</taxon>
        <taxon>Pyroglyphidae</taxon>
        <taxon>Dermatophagoidinae</taxon>
        <taxon>Dermatophagoides</taxon>
    </lineage>
</organism>
<dbReference type="EMBL" id="NJHN03000036">
    <property type="protein sequence ID" value="KAH9422509.1"/>
    <property type="molecule type" value="Genomic_DNA"/>
</dbReference>
<protein>
    <recommendedName>
        <fullName evidence="10">Gustatory receptor</fullName>
    </recommendedName>
</protein>
<gene>
    <name evidence="8" type="ORF">DERP_003185</name>
</gene>
<evidence type="ECO:0000256" key="4">
    <source>
        <dbReference type="ARBA" id="ARBA00022989"/>
    </source>
</evidence>
<proteinExistence type="predicted"/>
<evidence type="ECO:0000256" key="2">
    <source>
        <dbReference type="ARBA" id="ARBA00022475"/>
    </source>
</evidence>
<feature type="transmembrane region" description="Helical" evidence="7">
    <location>
        <begin position="322"/>
        <end position="343"/>
    </location>
</feature>
<reference evidence="8 9" key="1">
    <citation type="journal article" date="2018" name="J. Allergy Clin. Immunol.">
        <title>High-quality assembly of Dermatophagoides pteronyssinus genome and transcriptome reveals a wide range of novel allergens.</title>
        <authorList>
            <person name="Liu X.Y."/>
            <person name="Yang K.Y."/>
            <person name="Wang M.Q."/>
            <person name="Kwok J.S."/>
            <person name="Zeng X."/>
            <person name="Yang Z."/>
            <person name="Xiao X.J."/>
            <person name="Lau C.P."/>
            <person name="Li Y."/>
            <person name="Huang Z.M."/>
            <person name="Ba J.G."/>
            <person name="Yim A.K."/>
            <person name="Ouyang C.Y."/>
            <person name="Ngai S.M."/>
            <person name="Chan T.F."/>
            <person name="Leung E.L."/>
            <person name="Liu L."/>
            <person name="Liu Z.G."/>
            <person name="Tsui S.K."/>
        </authorList>
    </citation>
    <scope>NUCLEOTIDE SEQUENCE [LARGE SCALE GENOMIC DNA]</scope>
    <source>
        <strain evidence="8">Derp</strain>
    </source>
</reference>
<comment type="caution">
    <text evidence="8">The sequence shown here is derived from an EMBL/GenBank/DDBJ whole genome shotgun (WGS) entry which is preliminary data.</text>
</comment>
<keyword evidence="2" id="KW-1003">Cell membrane</keyword>
<evidence type="ECO:0000313" key="9">
    <source>
        <dbReference type="Proteomes" id="UP000887458"/>
    </source>
</evidence>
<evidence type="ECO:0000256" key="3">
    <source>
        <dbReference type="ARBA" id="ARBA00022692"/>
    </source>
</evidence>
<feature type="non-terminal residue" evidence="8">
    <location>
        <position position="1"/>
    </location>
</feature>
<accession>A0ABQ8JIS0</accession>